<name>A0A7V8U8I6_9SPHN</name>
<protein>
    <recommendedName>
        <fullName evidence="4">Cystatin domain-containing protein</fullName>
    </recommendedName>
</protein>
<comment type="caution">
    <text evidence="2">The sequence shown here is derived from an EMBL/GenBank/DDBJ whole genome shotgun (WGS) entry which is preliminary data.</text>
</comment>
<proteinExistence type="predicted"/>
<dbReference type="AlphaFoldDB" id="A0A7V8U8I6"/>
<dbReference type="Gene3D" id="3.10.450.10">
    <property type="match status" value="1"/>
</dbReference>
<evidence type="ECO:0000313" key="3">
    <source>
        <dbReference type="Proteomes" id="UP000589292"/>
    </source>
</evidence>
<feature type="chain" id="PRO_5030728679" description="Cystatin domain-containing protein" evidence="1">
    <location>
        <begin position="20"/>
        <end position="113"/>
    </location>
</feature>
<keyword evidence="3" id="KW-1185">Reference proteome</keyword>
<evidence type="ECO:0000313" key="2">
    <source>
        <dbReference type="EMBL" id="MBA1374405.1"/>
    </source>
</evidence>
<dbReference type="EMBL" id="VDES01000002">
    <property type="protein sequence ID" value="MBA1374405.1"/>
    <property type="molecule type" value="Genomic_DNA"/>
</dbReference>
<organism evidence="2 3">
    <name type="scientific">Sphingomonas ursincola</name>
    <dbReference type="NCBI Taxonomy" id="56361"/>
    <lineage>
        <taxon>Bacteria</taxon>
        <taxon>Pseudomonadati</taxon>
        <taxon>Pseudomonadota</taxon>
        <taxon>Alphaproteobacteria</taxon>
        <taxon>Sphingomonadales</taxon>
        <taxon>Sphingomonadaceae</taxon>
        <taxon>Sphingomonas</taxon>
    </lineage>
</organism>
<sequence length="113" mass="12275">MIRTLLTLALLTMPLAACAQDAPPAAERDMPVITGGWSKAALTPEIEAVAVWAFNAMDVPGAELAEIENISQQVVAGMNYRMDLVFTDGRRWRVQVYQNLAGERSLTSAQAVK</sequence>
<evidence type="ECO:0008006" key="4">
    <source>
        <dbReference type="Google" id="ProtNLM"/>
    </source>
</evidence>
<evidence type="ECO:0000256" key="1">
    <source>
        <dbReference type="SAM" id="SignalP"/>
    </source>
</evidence>
<dbReference type="InterPro" id="IPR046350">
    <property type="entry name" value="Cystatin_sf"/>
</dbReference>
<dbReference type="RefSeq" id="WP_181267242.1">
    <property type="nucleotide sequence ID" value="NZ_BAAAGB010000001.1"/>
</dbReference>
<dbReference type="Proteomes" id="UP000589292">
    <property type="component" value="Unassembled WGS sequence"/>
</dbReference>
<dbReference type="SUPFAM" id="SSF54403">
    <property type="entry name" value="Cystatin/monellin"/>
    <property type="match status" value="1"/>
</dbReference>
<accession>A0A7V8U8I6</accession>
<gene>
    <name evidence="2" type="ORF">FG486_08645</name>
</gene>
<feature type="signal peptide" evidence="1">
    <location>
        <begin position="1"/>
        <end position="19"/>
    </location>
</feature>
<keyword evidence="1" id="KW-0732">Signal</keyword>
<reference evidence="2 3" key="1">
    <citation type="journal article" date="1994" name="Int. J. Syst. Bacteriol.">
        <title>Phylogenetic positions of novel aerobic, bacteriochlorophyll a-containing bacteria and description of Roseococcus thiosulfatophilus gen. nov., sp. nov., Erythromicrobium ramosum gen. nov., sp. nov., and Erythrobacter litoralis sp. nov.</title>
        <authorList>
            <person name="Yurkov V."/>
            <person name="Stackebrandt E."/>
            <person name="Holmes A."/>
            <person name="Fuerst J.A."/>
            <person name="Hugenholtz P."/>
            <person name="Golecki J."/>
            <person name="Gad'on N."/>
            <person name="Gorlenko V.M."/>
            <person name="Kompantseva E.I."/>
            <person name="Drews G."/>
        </authorList>
    </citation>
    <scope>NUCLEOTIDE SEQUENCE [LARGE SCALE GENOMIC DNA]</scope>
    <source>
        <strain evidence="2 3">KR-99</strain>
    </source>
</reference>